<keyword evidence="2" id="KW-0732">Signal</keyword>
<sequence length="395" mass="44387">MIISFMFLCIVFDVRVISVSSWHRCQSKNIFDLSTDYRGVSWSIGGENTLETVTTLPNILKKFNPSLKGFSRGQGLLQKGFNMAKSGAKTLDISAQVQALIKALRENKEVNFENDWKLLTIFVGRNDICNYCIDQNNLSPQNYSHNLMLGLDILYKEVPRLLVNVVGIMQIDPLKTVKKNTLACSLLQRNSCPCVINPSENSPELEEIKRINREYQAEIQYLISGDRYDGKEDFTVVLQPFLTNFFIPHIGKGEADPSFFSVDCFHLSVKAHAEMATALWNNMLEPLGRKQAHNNFTYDRSRIRCPSESNPFIFTKINSLPSLPSITTTTAAPGTSTTSSSSAHQCPSSMPVWVPVIVGMASLLAGITVASLILFWCQCWKSKAMRETEMKRTVF</sequence>
<reference evidence="3" key="1">
    <citation type="submission" date="2023-07" db="EMBL/GenBank/DDBJ databases">
        <title>Chromosome-level Genome Assembly of Striped Snakehead (Channa striata).</title>
        <authorList>
            <person name="Liu H."/>
        </authorList>
    </citation>
    <scope>NUCLEOTIDE SEQUENCE</scope>
    <source>
        <strain evidence="3">Gz</strain>
        <tissue evidence="3">Muscle</tissue>
    </source>
</reference>
<feature type="chain" id="PRO_5041666410" description="Phospholipase B1, membrane-associated" evidence="2">
    <location>
        <begin position="22"/>
        <end position="395"/>
    </location>
</feature>
<dbReference type="InterPro" id="IPR038885">
    <property type="entry name" value="PLB1"/>
</dbReference>
<proteinExistence type="predicted"/>
<dbReference type="PANTHER" id="PTHR21325">
    <property type="entry name" value="PHOSPHOLIPASE B, PLB1"/>
    <property type="match status" value="1"/>
</dbReference>
<evidence type="ECO:0000256" key="2">
    <source>
        <dbReference type="SAM" id="SignalP"/>
    </source>
</evidence>
<dbReference type="AlphaFoldDB" id="A0AA88NHY5"/>
<evidence type="ECO:0000256" key="1">
    <source>
        <dbReference type="SAM" id="Phobius"/>
    </source>
</evidence>
<evidence type="ECO:0008006" key="5">
    <source>
        <dbReference type="Google" id="ProtNLM"/>
    </source>
</evidence>
<dbReference type="GO" id="GO:0050253">
    <property type="term" value="F:retinyl-palmitate esterase activity"/>
    <property type="evidence" value="ECO:0007669"/>
    <property type="project" value="TreeGrafter"/>
</dbReference>
<protein>
    <recommendedName>
        <fullName evidence="5">Phospholipase B1, membrane-associated</fullName>
    </recommendedName>
</protein>
<dbReference type="Pfam" id="PF00657">
    <property type="entry name" value="Lipase_GDSL"/>
    <property type="match status" value="1"/>
</dbReference>
<dbReference type="SUPFAM" id="SSF52266">
    <property type="entry name" value="SGNH hydrolase"/>
    <property type="match status" value="1"/>
</dbReference>
<keyword evidence="1" id="KW-0812">Transmembrane</keyword>
<evidence type="ECO:0000313" key="4">
    <source>
        <dbReference type="Proteomes" id="UP001187415"/>
    </source>
</evidence>
<keyword evidence="4" id="KW-1185">Reference proteome</keyword>
<feature type="transmembrane region" description="Helical" evidence="1">
    <location>
        <begin position="352"/>
        <end position="377"/>
    </location>
</feature>
<dbReference type="CDD" id="cd01824">
    <property type="entry name" value="Phospholipase_B_like"/>
    <property type="match status" value="1"/>
</dbReference>
<dbReference type="InterPro" id="IPR035547">
    <property type="entry name" value="Phospholipase_B"/>
</dbReference>
<dbReference type="EMBL" id="JAUPFM010000003">
    <property type="protein sequence ID" value="KAK2856051.1"/>
    <property type="molecule type" value="Genomic_DNA"/>
</dbReference>
<evidence type="ECO:0000313" key="3">
    <source>
        <dbReference type="EMBL" id="KAK2856051.1"/>
    </source>
</evidence>
<dbReference type="GO" id="GO:0004623">
    <property type="term" value="F:phospholipase A2 activity"/>
    <property type="evidence" value="ECO:0007669"/>
    <property type="project" value="TreeGrafter"/>
</dbReference>
<organism evidence="3 4">
    <name type="scientific">Channa striata</name>
    <name type="common">Snakehead murrel</name>
    <name type="synonym">Ophicephalus striatus</name>
    <dbReference type="NCBI Taxonomy" id="64152"/>
    <lineage>
        <taxon>Eukaryota</taxon>
        <taxon>Metazoa</taxon>
        <taxon>Chordata</taxon>
        <taxon>Craniata</taxon>
        <taxon>Vertebrata</taxon>
        <taxon>Euteleostomi</taxon>
        <taxon>Actinopterygii</taxon>
        <taxon>Neopterygii</taxon>
        <taxon>Teleostei</taxon>
        <taxon>Neoteleostei</taxon>
        <taxon>Acanthomorphata</taxon>
        <taxon>Anabantaria</taxon>
        <taxon>Anabantiformes</taxon>
        <taxon>Channoidei</taxon>
        <taxon>Channidae</taxon>
        <taxon>Channa</taxon>
    </lineage>
</organism>
<dbReference type="Proteomes" id="UP001187415">
    <property type="component" value="Unassembled WGS sequence"/>
</dbReference>
<dbReference type="Gene3D" id="3.40.50.1110">
    <property type="entry name" value="SGNH hydrolase"/>
    <property type="match status" value="1"/>
</dbReference>
<dbReference type="InterPro" id="IPR001087">
    <property type="entry name" value="GDSL"/>
</dbReference>
<name>A0AA88NHY5_CHASR</name>
<dbReference type="GO" id="GO:0031526">
    <property type="term" value="C:brush border membrane"/>
    <property type="evidence" value="ECO:0007669"/>
    <property type="project" value="TreeGrafter"/>
</dbReference>
<keyword evidence="1" id="KW-0472">Membrane</keyword>
<gene>
    <name evidence="3" type="ORF">Q5P01_004786</name>
</gene>
<comment type="caution">
    <text evidence="3">The sequence shown here is derived from an EMBL/GenBank/DDBJ whole genome shotgun (WGS) entry which is preliminary data.</text>
</comment>
<dbReference type="GO" id="GO:0006644">
    <property type="term" value="P:phospholipid metabolic process"/>
    <property type="evidence" value="ECO:0007669"/>
    <property type="project" value="TreeGrafter"/>
</dbReference>
<feature type="signal peptide" evidence="2">
    <location>
        <begin position="1"/>
        <end position="21"/>
    </location>
</feature>
<dbReference type="GO" id="GO:0004622">
    <property type="term" value="F:phosphatidylcholine lysophospholipase activity"/>
    <property type="evidence" value="ECO:0007669"/>
    <property type="project" value="TreeGrafter"/>
</dbReference>
<accession>A0AA88NHY5</accession>
<dbReference type="InterPro" id="IPR036514">
    <property type="entry name" value="SGNH_hydro_sf"/>
</dbReference>
<keyword evidence="1" id="KW-1133">Transmembrane helix</keyword>
<dbReference type="PANTHER" id="PTHR21325:SF52">
    <property type="entry name" value="PHOSPHOLIPASE B1, MEMBRANE-ASSOCIATED"/>
    <property type="match status" value="1"/>
</dbReference>